<proteinExistence type="predicted"/>
<keyword evidence="7" id="KW-1185">Reference proteome</keyword>
<keyword evidence="1" id="KW-0902">Two-component regulatory system</keyword>
<dbReference type="Proteomes" id="UP000191110">
    <property type="component" value="Unassembled WGS sequence"/>
</dbReference>
<dbReference type="OrthoDB" id="236568at2"/>
<dbReference type="InterPro" id="IPR001789">
    <property type="entry name" value="Sig_transdc_resp-reg_receiver"/>
</dbReference>
<dbReference type="SMART" id="SM00448">
    <property type="entry name" value="REC"/>
    <property type="match status" value="1"/>
</dbReference>
<feature type="domain" description="Response regulatory" evidence="4">
    <location>
        <begin position="2"/>
        <end position="116"/>
    </location>
</feature>
<dbReference type="InterPro" id="IPR039420">
    <property type="entry name" value="WalR-like"/>
</dbReference>
<dbReference type="PANTHER" id="PTHR48111">
    <property type="entry name" value="REGULATOR OF RPOS"/>
    <property type="match status" value="1"/>
</dbReference>
<dbReference type="PROSITE" id="PS50110">
    <property type="entry name" value="RESPONSE_REGULATORY"/>
    <property type="match status" value="1"/>
</dbReference>
<dbReference type="GO" id="GO:0000156">
    <property type="term" value="F:phosphorelay response regulator activity"/>
    <property type="evidence" value="ECO:0007669"/>
    <property type="project" value="TreeGrafter"/>
</dbReference>
<dbReference type="AlphaFoldDB" id="A0A1T2L2G2"/>
<dbReference type="SMART" id="SM00850">
    <property type="entry name" value="LytTR"/>
    <property type="match status" value="1"/>
</dbReference>
<evidence type="ECO:0000256" key="2">
    <source>
        <dbReference type="ARBA" id="ARBA00023125"/>
    </source>
</evidence>
<sequence length="244" mass="26945">MRIVIVDDEPLARGRLRTLIDELGDHEVVGEAANGAEALETVSSCNPDLMLLDIRMPGINGLEAARHIALLDNPPAVIFTTAYGEHALEAFDAQAVDYLLKPIRPERLEQALARVQKLSGDQIGALQEAAGDESRRHIASRIGDRLELIDVAAIGCFVAEHKYVSLYHTGGEVLIEEPLKALESEFSERFVRVHRNSLVSKERIAGMEPDGEGGHRLLLRDVEFKPPVSRRHLAEIRKLLKAMG</sequence>
<dbReference type="InterPro" id="IPR011006">
    <property type="entry name" value="CheY-like_superfamily"/>
</dbReference>
<dbReference type="RefSeq" id="WP_078484319.1">
    <property type="nucleotide sequence ID" value="NZ_MPRL01000055.1"/>
</dbReference>
<feature type="modified residue" description="4-aspartylphosphate" evidence="3">
    <location>
        <position position="53"/>
    </location>
</feature>
<dbReference type="GO" id="GO:0000976">
    <property type="term" value="F:transcription cis-regulatory region binding"/>
    <property type="evidence" value="ECO:0007669"/>
    <property type="project" value="TreeGrafter"/>
</dbReference>
<gene>
    <name evidence="6" type="ORF">BOW53_11975</name>
</gene>
<evidence type="ECO:0000313" key="7">
    <source>
        <dbReference type="Proteomes" id="UP000191110"/>
    </source>
</evidence>
<dbReference type="EMBL" id="MPRL01000055">
    <property type="protein sequence ID" value="OOZ39279.1"/>
    <property type="molecule type" value="Genomic_DNA"/>
</dbReference>
<dbReference type="InterPro" id="IPR007492">
    <property type="entry name" value="LytTR_DNA-bd_dom"/>
</dbReference>
<dbReference type="SUPFAM" id="SSF52172">
    <property type="entry name" value="CheY-like"/>
    <property type="match status" value="1"/>
</dbReference>
<evidence type="ECO:0000256" key="3">
    <source>
        <dbReference type="PROSITE-ProRule" id="PRU00169"/>
    </source>
</evidence>
<comment type="caution">
    <text evidence="6">The sequence shown here is derived from an EMBL/GenBank/DDBJ whole genome shotgun (WGS) entry which is preliminary data.</text>
</comment>
<dbReference type="PROSITE" id="PS50930">
    <property type="entry name" value="HTH_LYTTR"/>
    <property type="match status" value="1"/>
</dbReference>
<dbReference type="Gene3D" id="2.40.50.1020">
    <property type="entry name" value="LytTr DNA-binding domain"/>
    <property type="match status" value="1"/>
</dbReference>
<evidence type="ECO:0000259" key="5">
    <source>
        <dbReference type="PROSITE" id="PS50930"/>
    </source>
</evidence>
<organism evidence="6 7">
    <name type="scientific">Solemya pervernicosa gill symbiont</name>
    <dbReference type="NCBI Taxonomy" id="642797"/>
    <lineage>
        <taxon>Bacteria</taxon>
        <taxon>Pseudomonadati</taxon>
        <taxon>Pseudomonadota</taxon>
        <taxon>Gammaproteobacteria</taxon>
        <taxon>sulfur-oxidizing symbionts</taxon>
    </lineage>
</organism>
<dbReference type="GO" id="GO:0006355">
    <property type="term" value="P:regulation of DNA-templated transcription"/>
    <property type="evidence" value="ECO:0007669"/>
    <property type="project" value="TreeGrafter"/>
</dbReference>
<keyword evidence="3" id="KW-0597">Phosphoprotein</keyword>
<accession>A0A1T2L2G2</accession>
<evidence type="ECO:0000259" key="4">
    <source>
        <dbReference type="PROSITE" id="PS50110"/>
    </source>
</evidence>
<evidence type="ECO:0000256" key="1">
    <source>
        <dbReference type="ARBA" id="ARBA00023012"/>
    </source>
</evidence>
<dbReference type="GO" id="GO:0032993">
    <property type="term" value="C:protein-DNA complex"/>
    <property type="evidence" value="ECO:0007669"/>
    <property type="project" value="TreeGrafter"/>
</dbReference>
<protein>
    <submittedName>
        <fullName evidence="6">DNA-binding response regulator</fullName>
    </submittedName>
</protein>
<reference evidence="6 7" key="1">
    <citation type="submission" date="2016-11" db="EMBL/GenBank/DDBJ databases">
        <title>Mixed transmission modes and dynamic genome evolution in an obligate animal-bacterial symbiosis.</title>
        <authorList>
            <person name="Russell S.L."/>
            <person name="Corbett-Detig R.B."/>
            <person name="Cavanaugh C.M."/>
        </authorList>
    </citation>
    <scope>NUCLEOTIDE SEQUENCE [LARGE SCALE GENOMIC DNA]</scope>
    <source>
        <strain evidence="6">Sveles-Q1</strain>
    </source>
</reference>
<keyword evidence="2 6" id="KW-0238">DNA-binding</keyword>
<evidence type="ECO:0000313" key="6">
    <source>
        <dbReference type="EMBL" id="OOZ39279.1"/>
    </source>
</evidence>
<feature type="domain" description="HTH LytTR-type" evidence="5">
    <location>
        <begin position="138"/>
        <end position="242"/>
    </location>
</feature>
<dbReference type="PANTHER" id="PTHR48111:SF3">
    <property type="entry name" value="TRANSCRIPTIONAL REGULATORY PROTEIN BTSR"/>
    <property type="match status" value="1"/>
</dbReference>
<dbReference type="Pfam" id="PF04397">
    <property type="entry name" value="LytTR"/>
    <property type="match status" value="1"/>
</dbReference>
<dbReference type="Gene3D" id="3.40.50.2300">
    <property type="match status" value="1"/>
</dbReference>
<dbReference type="Pfam" id="PF00072">
    <property type="entry name" value="Response_reg"/>
    <property type="match status" value="1"/>
</dbReference>
<name>A0A1T2L2G2_9GAMM</name>
<dbReference type="GO" id="GO:0005829">
    <property type="term" value="C:cytosol"/>
    <property type="evidence" value="ECO:0007669"/>
    <property type="project" value="TreeGrafter"/>
</dbReference>